<gene>
    <name evidence="1" type="ordered locus">CFU_3023</name>
</gene>
<sequence length="198" mass="21913">MIMVMAALSSFRVLVVPGLYNSSPQHWQSRWQRLYPSFERVEQARWDAPVLEVWSEHLRQQLQKSAQPTLAIAHSFGCLTTVHGALNQVPNLAGALLVAPADPDKFDVSAAVSGRLPVPAIVVGSLNDPWMESRRARHWAKVWGAEYIDAGALGHINAESNLGDWLYGQSLLQRLVTLSAEHVQGNDVRDTVRSTASR</sequence>
<reference evidence="1 2" key="1">
    <citation type="journal article" date="2004" name="Environ. Microbiol.">
        <title>Phylogeny-function analysis of (meta)genomic libraries: screening for expression of ribosomal RNA genes by large-insert library fluorescent in situ hybridization (LIL-FISH).</title>
        <authorList>
            <person name="Leveau J.H."/>
            <person name="Gerards S."/>
            <person name="de Boer W."/>
            <person name="van Veen J.A."/>
        </authorList>
    </citation>
    <scope>NUCLEOTIDE SEQUENCE [LARGE SCALE GENOMIC DNA]</scope>
    <source>
        <strain evidence="1 2">Ter331</strain>
    </source>
</reference>
<dbReference type="eggNOG" id="COG3545">
    <property type="taxonomic scope" value="Bacteria"/>
</dbReference>
<name>G0A9Z4_COLFT</name>
<reference evidence="1 2" key="4">
    <citation type="journal article" date="2010" name="Environ. Microbiol.">
        <title>The bacterial genus Collimonas: mycophagy, weathering and other adaptive solutions to life in oligotrophic soil environments.</title>
        <authorList>
            <person name="Leveau J.H."/>
            <person name="Uroz S."/>
            <person name="de Boer W."/>
        </authorList>
    </citation>
    <scope>NUCLEOTIDE SEQUENCE [LARGE SCALE GENOMIC DNA]</scope>
    <source>
        <strain evidence="1 2">Ter331</strain>
    </source>
</reference>
<dbReference type="GO" id="GO:0016787">
    <property type="term" value="F:hydrolase activity"/>
    <property type="evidence" value="ECO:0007669"/>
    <property type="project" value="InterPro"/>
</dbReference>
<dbReference type="STRING" id="1005048.CFU_3023"/>
<reference evidence="1 2" key="3">
    <citation type="journal article" date="2008" name="FEMS Microbiol. Ecol.">
        <title>Identification and characterization of genes underlying chitinolysis in Collimonas fungivorans Ter331.</title>
        <authorList>
            <person name="Fritsche K."/>
            <person name="de Boer W."/>
            <person name="Gerards S."/>
            <person name="van den Berg M."/>
            <person name="van Veen J.A."/>
            <person name="Leveau J.H."/>
        </authorList>
    </citation>
    <scope>NUCLEOTIDE SEQUENCE [LARGE SCALE GENOMIC DNA]</scope>
    <source>
        <strain evidence="1 2">Ter331</strain>
    </source>
</reference>
<evidence type="ECO:0000313" key="2">
    <source>
        <dbReference type="Proteomes" id="UP000008392"/>
    </source>
</evidence>
<dbReference type="Pfam" id="PF06821">
    <property type="entry name" value="Ser_hydrolase"/>
    <property type="match status" value="1"/>
</dbReference>
<dbReference type="SUPFAM" id="SSF53474">
    <property type="entry name" value="alpha/beta-Hydrolases"/>
    <property type="match status" value="1"/>
</dbReference>
<dbReference type="InterPro" id="IPR029058">
    <property type="entry name" value="AB_hydrolase_fold"/>
</dbReference>
<dbReference type="AlphaFoldDB" id="G0A9Z4"/>
<organism evidence="1 2">
    <name type="scientific">Collimonas fungivorans (strain Ter331)</name>
    <dbReference type="NCBI Taxonomy" id="1005048"/>
    <lineage>
        <taxon>Bacteria</taxon>
        <taxon>Pseudomonadati</taxon>
        <taxon>Pseudomonadota</taxon>
        <taxon>Betaproteobacteria</taxon>
        <taxon>Burkholderiales</taxon>
        <taxon>Oxalobacteraceae</taxon>
        <taxon>Collimonas</taxon>
    </lineage>
</organism>
<protein>
    <recommendedName>
        <fullName evidence="3">Alpha/beta hydrolase</fullName>
    </recommendedName>
</protein>
<dbReference type="KEGG" id="cfu:CFU_3023"/>
<dbReference type="Proteomes" id="UP000008392">
    <property type="component" value="Chromosome"/>
</dbReference>
<proteinExistence type="predicted"/>
<reference evidence="2" key="6">
    <citation type="submission" date="2011-05" db="EMBL/GenBank/DDBJ databases">
        <title>Complete sequence of Collimonas fungivorans Ter331.</title>
        <authorList>
            <person name="Leveau J.H."/>
        </authorList>
    </citation>
    <scope>NUCLEOTIDE SEQUENCE [LARGE SCALE GENOMIC DNA]</scope>
    <source>
        <strain evidence="2">Ter331</strain>
    </source>
</reference>
<evidence type="ECO:0008006" key="3">
    <source>
        <dbReference type="Google" id="ProtNLM"/>
    </source>
</evidence>
<keyword evidence="2" id="KW-1185">Reference proteome</keyword>
<evidence type="ECO:0000313" key="1">
    <source>
        <dbReference type="EMBL" id="AEK62848.1"/>
    </source>
</evidence>
<dbReference type="InterPro" id="IPR010662">
    <property type="entry name" value="RBBP9/YdeN"/>
</dbReference>
<reference evidence="1 2" key="5">
    <citation type="journal article" date="2011" name="ISME J.">
        <title>Dual transcriptional profiling of a bacterial/fungal confrontation: Collimonas fungivorans versus Aspergillus niger.</title>
        <authorList>
            <person name="Mela F."/>
            <person name="Fritsche K."/>
            <person name="de Boer W."/>
            <person name="van Veen J.A."/>
            <person name="de Graaff L.H."/>
            <person name="van den Berg M."/>
            <person name="Leveau J.H."/>
        </authorList>
    </citation>
    <scope>NUCLEOTIDE SEQUENCE [LARGE SCALE GENOMIC DNA]</scope>
    <source>
        <strain evidence="1 2">Ter331</strain>
    </source>
</reference>
<reference evidence="1 2" key="2">
    <citation type="journal article" date="2006" name="J. Microbiol. Methods">
        <title>Genomic flank-sequencing of plasposon insertion sites for rapid identification of functional genes.</title>
        <authorList>
            <person name="Leveau J.H."/>
            <person name="Gerards S."/>
            <person name="Fritsche K."/>
            <person name="Zondag G."/>
            <person name="van Veen J.A."/>
        </authorList>
    </citation>
    <scope>NUCLEOTIDE SEQUENCE [LARGE SCALE GENOMIC DNA]</scope>
    <source>
        <strain evidence="1 2">Ter331</strain>
    </source>
</reference>
<dbReference type="EMBL" id="CP002745">
    <property type="protein sequence ID" value="AEK62848.1"/>
    <property type="molecule type" value="Genomic_DNA"/>
</dbReference>
<dbReference type="Gene3D" id="3.40.50.1820">
    <property type="entry name" value="alpha/beta hydrolase"/>
    <property type="match status" value="1"/>
</dbReference>
<accession>G0A9Z4</accession>
<dbReference type="HOGENOM" id="CLU_088863_0_1_4"/>